<dbReference type="GO" id="GO:0003735">
    <property type="term" value="F:structural constituent of ribosome"/>
    <property type="evidence" value="ECO:0007669"/>
    <property type="project" value="InterPro"/>
</dbReference>
<dbReference type="EMBL" id="LGGP01000125">
    <property type="protein sequence ID" value="KUK80671.1"/>
    <property type="molecule type" value="Genomic_DNA"/>
</dbReference>
<evidence type="ECO:0000256" key="5">
    <source>
        <dbReference type="HAMAP-Rule" id="MF_00270"/>
    </source>
</evidence>
<comment type="subunit">
    <text evidence="5">Part of the 30S ribosomal subunit. Forms a tight heterodimer with protein bS6.</text>
</comment>
<dbReference type="PANTHER" id="PTHR13479">
    <property type="entry name" value="30S RIBOSOMAL PROTEIN S18"/>
    <property type="match status" value="1"/>
</dbReference>
<evidence type="ECO:0000256" key="1">
    <source>
        <dbReference type="ARBA" id="ARBA00005589"/>
    </source>
</evidence>
<protein>
    <recommendedName>
        <fullName evidence="4 5">Small ribosomal subunit protein bS18</fullName>
    </recommendedName>
</protein>
<evidence type="ECO:0000313" key="8">
    <source>
        <dbReference type="Proteomes" id="UP000054092"/>
    </source>
</evidence>
<organism evidence="7 8">
    <name type="scientific">Mesotoga prima</name>
    <dbReference type="NCBI Taxonomy" id="1184387"/>
    <lineage>
        <taxon>Bacteria</taxon>
        <taxon>Thermotogati</taxon>
        <taxon>Thermotogota</taxon>
        <taxon>Thermotogae</taxon>
        <taxon>Kosmotogales</taxon>
        <taxon>Kosmotogaceae</taxon>
        <taxon>Mesotoga</taxon>
    </lineage>
</organism>
<dbReference type="PRINTS" id="PR00974">
    <property type="entry name" value="RIBOSOMALS18"/>
</dbReference>
<dbReference type="InterPro" id="IPR018275">
    <property type="entry name" value="Ribosomal_bS18_CS"/>
</dbReference>
<evidence type="ECO:0000256" key="2">
    <source>
        <dbReference type="ARBA" id="ARBA00022980"/>
    </source>
</evidence>
<dbReference type="SUPFAM" id="SSF46911">
    <property type="entry name" value="Ribosomal protein S18"/>
    <property type="match status" value="1"/>
</dbReference>
<comment type="similarity">
    <text evidence="1 5 6">Belongs to the bacterial ribosomal protein bS18 family.</text>
</comment>
<accession>A0A101HPH6</accession>
<dbReference type="PROSITE" id="PS00057">
    <property type="entry name" value="RIBOSOMAL_S18"/>
    <property type="match status" value="1"/>
</dbReference>
<dbReference type="HAMAP" id="MF_00270">
    <property type="entry name" value="Ribosomal_bS18"/>
    <property type="match status" value="1"/>
</dbReference>
<evidence type="ECO:0000256" key="6">
    <source>
        <dbReference type="RuleBase" id="RU003910"/>
    </source>
</evidence>
<comment type="function">
    <text evidence="5">Binds as a heterodimer with protein bS6 to the central domain of the 16S rRNA, where it helps stabilize the platform of the 30S subunit.</text>
</comment>
<dbReference type="InterPro" id="IPR036870">
    <property type="entry name" value="Ribosomal_bS18_sf"/>
</dbReference>
<dbReference type="InterPro" id="IPR001648">
    <property type="entry name" value="Ribosomal_bS18"/>
</dbReference>
<evidence type="ECO:0000313" key="7">
    <source>
        <dbReference type="EMBL" id="KUK80671.1"/>
    </source>
</evidence>
<dbReference type="GO" id="GO:0070181">
    <property type="term" value="F:small ribosomal subunit rRNA binding"/>
    <property type="evidence" value="ECO:0007669"/>
    <property type="project" value="TreeGrafter"/>
</dbReference>
<dbReference type="AlphaFoldDB" id="A0A101HPH6"/>
<evidence type="ECO:0000256" key="4">
    <source>
        <dbReference type="ARBA" id="ARBA00035141"/>
    </source>
</evidence>
<dbReference type="Gene3D" id="4.10.640.10">
    <property type="entry name" value="Ribosomal protein S18"/>
    <property type="match status" value="1"/>
</dbReference>
<name>A0A101HPH6_9BACT</name>
<dbReference type="NCBIfam" id="TIGR00165">
    <property type="entry name" value="S18"/>
    <property type="match status" value="1"/>
</dbReference>
<dbReference type="GO" id="GO:0006412">
    <property type="term" value="P:translation"/>
    <property type="evidence" value="ECO:0007669"/>
    <property type="project" value="UniProtKB-UniRule"/>
</dbReference>
<keyword evidence="5" id="KW-0694">RNA-binding</keyword>
<evidence type="ECO:0000256" key="3">
    <source>
        <dbReference type="ARBA" id="ARBA00023274"/>
    </source>
</evidence>
<keyword evidence="2 5" id="KW-0689">Ribosomal protein</keyword>
<dbReference type="PATRIC" id="fig|1184387.3.peg.1228"/>
<dbReference type="PANTHER" id="PTHR13479:SF40">
    <property type="entry name" value="SMALL RIBOSOMAL SUBUNIT PROTEIN BS18M"/>
    <property type="match status" value="1"/>
</dbReference>
<gene>
    <name evidence="5" type="primary">rpsR</name>
    <name evidence="7" type="ORF">XD94_0838</name>
</gene>
<dbReference type="Proteomes" id="UP000054092">
    <property type="component" value="Unassembled WGS sequence"/>
</dbReference>
<dbReference type="GO" id="GO:0022627">
    <property type="term" value="C:cytosolic small ribosomal subunit"/>
    <property type="evidence" value="ECO:0007669"/>
    <property type="project" value="TreeGrafter"/>
</dbReference>
<keyword evidence="3 5" id="KW-0687">Ribonucleoprotein</keyword>
<comment type="caution">
    <text evidence="7">The sequence shown here is derived from an EMBL/GenBank/DDBJ whole genome shotgun (WGS) entry which is preliminary data.</text>
</comment>
<keyword evidence="5" id="KW-0699">rRNA-binding</keyword>
<proteinExistence type="inferred from homology"/>
<sequence length="77" mass="9218">MVRDNRRRGRSRRKCRLCGTKTKYIDYKNTSLLRDYVTEKGKIIPKRITGNCAKHQRMVKEAIQRARFMALLPYTKE</sequence>
<dbReference type="Pfam" id="PF01084">
    <property type="entry name" value="Ribosomal_S18"/>
    <property type="match status" value="1"/>
</dbReference>
<reference evidence="8" key="1">
    <citation type="journal article" date="2015" name="MBio">
        <title>Genome-Resolved Metagenomic Analysis Reveals Roles for Candidate Phyla and Other Microbial Community Members in Biogeochemical Transformations in Oil Reservoirs.</title>
        <authorList>
            <person name="Hu P."/>
            <person name="Tom L."/>
            <person name="Singh A."/>
            <person name="Thomas B.C."/>
            <person name="Baker B.J."/>
            <person name="Piceno Y.M."/>
            <person name="Andersen G.L."/>
            <person name="Banfield J.F."/>
        </authorList>
    </citation>
    <scope>NUCLEOTIDE SEQUENCE [LARGE SCALE GENOMIC DNA]</scope>
</reference>